<keyword evidence="7" id="KW-0503">Monooxygenase</keyword>
<evidence type="ECO:0000256" key="6">
    <source>
        <dbReference type="ARBA" id="ARBA00023004"/>
    </source>
</evidence>
<keyword evidence="8" id="KW-0472">Membrane</keyword>
<keyword evidence="4" id="KW-0479">Metal-binding</keyword>
<comment type="pathway">
    <text evidence="1">Cofactor biosynthesis; ubiquinone biosynthesis.</text>
</comment>
<reference evidence="9" key="1">
    <citation type="submission" date="2018-05" db="EMBL/GenBank/DDBJ databases">
        <authorList>
            <person name="Lanie J.A."/>
            <person name="Ng W.-L."/>
            <person name="Kazmierczak K.M."/>
            <person name="Andrzejewski T.M."/>
            <person name="Davidsen T.M."/>
            <person name="Wayne K.J."/>
            <person name="Tettelin H."/>
            <person name="Glass J.I."/>
            <person name="Rusch D."/>
            <person name="Podicherti R."/>
            <person name="Tsui H.-C.T."/>
            <person name="Winkler M.E."/>
        </authorList>
    </citation>
    <scope>NUCLEOTIDE SEQUENCE</scope>
</reference>
<evidence type="ECO:0000256" key="5">
    <source>
        <dbReference type="ARBA" id="ARBA00023002"/>
    </source>
</evidence>
<gene>
    <name evidence="9" type="ORF">METZ01_LOCUS284594</name>
</gene>
<organism evidence="9">
    <name type="scientific">marine metagenome</name>
    <dbReference type="NCBI Taxonomy" id="408172"/>
    <lineage>
        <taxon>unclassified sequences</taxon>
        <taxon>metagenomes</taxon>
        <taxon>ecological metagenomes</taxon>
    </lineage>
</organism>
<name>A0A382L4Z4_9ZZZZ</name>
<dbReference type="Gene3D" id="1.20.1260.10">
    <property type="match status" value="1"/>
</dbReference>
<dbReference type="SUPFAM" id="SSF47240">
    <property type="entry name" value="Ferritin-like"/>
    <property type="match status" value="1"/>
</dbReference>
<evidence type="ECO:0000256" key="2">
    <source>
        <dbReference type="ARBA" id="ARBA00022475"/>
    </source>
</evidence>
<dbReference type="PANTHER" id="PTHR11237:SF4">
    <property type="entry name" value="5-DEMETHOXYUBIQUINONE HYDROXYLASE, MITOCHONDRIAL"/>
    <property type="match status" value="1"/>
</dbReference>
<dbReference type="InterPro" id="IPR047809">
    <property type="entry name" value="COQ7_proteobact"/>
</dbReference>
<evidence type="ECO:0000256" key="3">
    <source>
        <dbReference type="ARBA" id="ARBA00022688"/>
    </source>
</evidence>
<evidence type="ECO:0000313" key="9">
    <source>
        <dbReference type="EMBL" id="SVC31740.1"/>
    </source>
</evidence>
<sequence length="214" mass="23937">MGVRNFTTTDVFFLLADDALTTLFGRPRTTGRENPGATVDEGQLSSFEKAQSARLMRVNHSGEVCAQALYRSQALTARSDALKKRMVQAAREENDHLRWCEDRIETLGGKKSLLNPIWYAGSFALGAVAGLIGDRWNLGFLAETEHQVEKHLEGHLDRLPESDARSRAVVRQMKEDELSHATSALQAGAAELPDPIKNWMRLTSRVMTKTSHWF</sequence>
<evidence type="ECO:0000256" key="4">
    <source>
        <dbReference type="ARBA" id="ARBA00022723"/>
    </source>
</evidence>
<proteinExistence type="inferred from homology"/>
<dbReference type="PANTHER" id="PTHR11237">
    <property type="entry name" value="COENZYME Q10 BIOSYNTHESIS PROTEIN 7"/>
    <property type="match status" value="1"/>
</dbReference>
<dbReference type="CDD" id="cd01042">
    <property type="entry name" value="DMQH"/>
    <property type="match status" value="1"/>
</dbReference>
<dbReference type="GO" id="GO:0006744">
    <property type="term" value="P:ubiquinone biosynthetic process"/>
    <property type="evidence" value="ECO:0007669"/>
    <property type="project" value="UniProtKB-KW"/>
</dbReference>
<protein>
    <recommendedName>
        <fullName evidence="10">3-demethoxyubiquinol 3-hydroxylase</fullName>
    </recommendedName>
</protein>
<evidence type="ECO:0000256" key="8">
    <source>
        <dbReference type="ARBA" id="ARBA00023136"/>
    </source>
</evidence>
<dbReference type="Pfam" id="PF03232">
    <property type="entry name" value="COQ7"/>
    <property type="match status" value="1"/>
</dbReference>
<keyword evidence="3" id="KW-0831">Ubiquinone biosynthesis</keyword>
<keyword evidence="6" id="KW-0408">Iron</keyword>
<dbReference type="InterPro" id="IPR012347">
    <property type="entry name" value="Ferritin-like"/>
</dbReference>
<keyword evidence="5" id="KW-0560">Oxidoreductase</keyword>
<dbReference type="InterPro" id="IPR011566">
    <property type="entry name" value="Ubq_synth_Coq7"/>
</dbReference>
<dbReference type="GO" id="GO:0004497">
    <property type="term" value="F:monooxygenase activity"/>
    <property type="evidence" value="ECO:0007669"/>
    <property type="project" value="UniProtKB-KW"/>
</dbReference>
<evidence type="ECO:0008006" key="10">
    <source>
        <dbReference type="Google" id="ProtNLM"/>
    </source>
</evidence>
<dbReference type="AlphaFoldDB" id="A0A382L4Z4"/>
<dbReference type="NCBIfam" id="NF033656">
    <property type="entry name" value="DMQ_monoox_COQ7"/>
    <property type="match status" value="1"/>
</dbReference>
<dbReference type="InterPro" id="IPR009078">
    <property type="entry name" value="Ferritin-like_SF"/>
</dbReference>
<accession>A0A382L4Z4</accession>
<evidence type="ECO:0000256" key="7">
    <source>
        <dbReference type="ARBA" id="ARBA00023033"/>
    </source>
</evidence>
<dbReference type="GO" id="GO:0046872">
    <property type="term" value="F:metal ion binding"/>
    <property type="evidence" value="ECO:0007669"/>
    <property type="project" value="UniProtKB-KW"/>
</dbReference>
<dbReference type="EMBL" id="UINC01084776">
    <property type="protein sequence ID" value="SVC31740.1"/>
    <property type="molecule type" value="Genomic_DNA"/>
</dbReference>
<evidence type="ECO:0000256" key="1">
    <source>
        <dbReference type="ARBA" id="ARBA00004749"/>
    </source>
</evidence>
<dbReference type="HAMAP" id="MF_01658">
    <property type="entry name" value="COQ7"/>
    <property type="match status" value="1"/>
</dbReference>
<keyword evidence="2" id="KW-1003">Cell membrane</keyword>